<dbReference type="AlphaFoldDB" id="A0A6D2KKQ2"/>
<proteinExistence type="predicted"/>
<dbReference type="PANTHER" id="PTHR11461:SF334">
    <property type="entry name" value="GENOME ASSEMBLY, CHROMOSOME: A09"/>
    <property type="match status" value="1"/>
</dbReference>
<dbReference type="InterPro" id="IPR023795">
    <property type="entry name" value="Serpin_CS"/>
</dbReference>
<evidence type="ECO:0000259" key="1">
    <source>
        <dbReference type="Pfam" id="PF00079"/>
    </source>
</evidence>
<comment type="caution">
    <text evidence="2">The sequence shown here is derived from an EMBL/GenBank/DDBJ whole genome shotgun (WGS) entry which is preliminary data.</text>
</comment>
<organism evidence="2 3">
    <name type="scientific">Microthlaspi erraticum</name>
    <dbReference type="NCBI Taxonomy" id="1685480"/>
    <lineage>
        <taxon>Eukaryota</taxon>
        <taxon>Viridiplantae</taxon>
        <taxon>Streptophyta</taxon>
        <taxon>Embryophyta</taxon>
        <taxon>Tracheophyta</taxon>
        <taxon>Spermatophyta</taxon>
        <taxon>Magnoliopsida</taxon>
        <taxon>eudicotyledons</taxon>
        <taxon>Gunneridae</taxon>
        <taxon>Pentapetalae</taxon>
        <taxon>rosids</taxon>
        <taxon>malvids</taxon>
        <taxon>Brassicales</taxon>
        <taxon>Brassicaceae</taxon>
        <taxon>Coluteocarpeae</taxon>
        <taxon>Microthlaspi</taxon>
    </lineage>
</organism>
<sequence>MISSYRKTHYVEAYDDFKVLKLPFRQGRDKNRSFSMHFYLPDEKHGLDNLVKKMTSAPGFLDNHIPSETLSVGLVSIPKFKISFGFEASKEFDLGFDKVDMYHKACVEIDEEGAEAAAVTFLCVPTSFIRYSTDFVADHPFLFLIREDKTETVLFAGQVFDPSKSS</sequence>
<reference evidence="2" key="1">
    <citation type="submission" date="2020-01" db="EMBL/GenBank/DDBJ databases">
        <authorList>
            <person name="Mishra B."/>
        </authorList>
    </citation>
    <scope>NUCLEOTIDE SEQUENCE [LARGE SCALE GENOMIC DNA]</scope>
</reference>
<feature type="domain" description="Serpin" evidence="1">
    <location>
        <begin position="100"/>
        <end position="162"/>
    </location>
</feature>
<dbReference type="InterPro" id="IPR023796">
    <property type="entry name" value="Serpin_dom"/>
</dbReference>
<dbReference type="GO" id="GO:0004867">
    <property type="term" value="F:serine-type endopeptidase inhibitor activity"/>
    <property type="evidence" value="ECO:0007669"/>
    <property type="project" value="InterPro"/>
</dbReference>
<accession>A0A6D2KKQ2</accession>
<dbReference type="PROSITE" id="PS00284">
    <property type="entry name" value="SERPIN"/>
    <property type="match status" value="1"/>
</dbReference>
<dbReference type="PANTHER" id="PTHR11461">
    <property type="entry name" value="SERINE PROTEASE INHIBITOR, SERPIN"/>
    <property type="match status" value="1"/>
</dbReference>
<gene>
    <name evidence="2" type="ORF">MERR_LOCUS41052</name>
</gene>
<dbReference type="Proteomes" id="UP000467841">
    <property type="component" value="Unassembled WGS sequence"/>
</dbReference>
<dbReference type="Pfam" id="PF00079">
    <property type="entry name" value="Serpin"/>
    <property type="match status" value="2"/>
</dbReference>
<dbReference type="Gene3D" id="2.30.39.10">
    <property type="entry name" value="Alpha-1-antitrypsin, domain 1"/>
    <property type="match status" value="2"/>
</dbReference>
<dbReference type="GO" id="GO:0005615">
    <property type="term" value="C:extracellular space"/>
    <property type="evidence" value="ECO:0007669"/>
    <property type="project" value="InterPro"/>
</dbReference>
<protein>
    <recommendedName>
        <fullName evidence="1">Serpin domain-containing protein</fullName>
    </recommendedName>
</protein>
<dbReference type="InterPro" id="IPR042185">
    <property type="entry name" value="Serpin_sf_2"/>
</dbReference>
<dbReference type="SUPFAM" id="SSF56574">
    <property type="entry name" value="Serpins"/>
    <property type="match status" value="1"/>
</dbReference>
<keyword evidence="3" id="KW-1185">Reference proteome</keyword>
<dbReference type="InterPro" id="IPR000215">
    <property type="entry name" value="Serpin_fam"/>
</dbReference>
<evidence type="ECO:0000313" key="3">
    <source>
        <dbReference type="Proteomes" id="UP000467841"/>
    </source>
</evidence>
<name>A0A6D2KKQ2_9BRAS</name>
<dbReference type="EMBL" id="CACVBM020001551">
    <property type="protein sequence ID" value="CAA7053816.1"/>
    <property type="molecule type" value="Genomic_DNA"/>
</dbReference>
<dbReference type="OrthoDB" id="1063785at2759"/>
<dbReference type="InterPro" id="IPR036186">
    <property type="entry name" value="Serpin_sf"/>
</dbReference>
<evidence type="ECO:0000313" key="2">
    <source>
        <dbReference type="EMBL" id="CAA7053816.1"/>
    </source>
</evidence>
<feature type="domain" description="Serpin" evidence="1">
    <location>
        <begin position="1"/>
        <end position="88"/>
    </location>
</feature>